<dbReference type="InterPro" id="IPR000210">
    <property type="entry name" value="BTB/POZ_dom"/>
</dbReference>
<proteinExistence type="predicted"/>
<accession>A0ABR1AZM6</accession>
<comment type="caution">
    <text evidence="4">The sequence shown here is derived from an EMBL/GenBank/DDBJ whole genome shotgun (WGS) entry which is preliminary data.</text>
</comment>
<dbReference type="SMART" id="SM00225">
    <property type="entry name" value="BTB"/>
    <property type="match status" value="1"/>
</dbReference>
<feature type="domain" description="BTB" evidence="3">
    <location>
        <begin position="31"/>
        <end position="96"/>
    </location>
</feature>
<dbReference type="PROSITE" id="PS50097">
    <property type="entry name" value="BTB"/>
    <property type="match status" value="1"/>
</dbReference>
<dbReference type="InterPro" id="IPR051095">
    <property type="entry name" value="Dros_DevTransReg"/>
</dbReference>
<dbReference type="InterPro" id="IPR013087">
    <property type="entry name" value="Znf_C2H2_type"/>
</dbReference>
<evidence type="ECO:0000256" key="2">
    <source>
        <dbReference type="ARBA" id="ARBA00023242"/>
    </source>
</evidence>
<keyword evidence="5" id="KW-1185">Reference proteome</keyword>
<dbReference type="SUPFAM" id="SSF54695">
    <property type="entry name" value="POZ domain"/>
    <property type="match status" value="1"/>
</dbReference>
<dbReference type="Gene3D" id="3.30.710.10">
    <property type="entry name" value="Potassium Channel Kv1.1, Chain A"/>
    <property type="match status" value="1"/>
</dbReference>
<dbReference type="Pfam" id="PF00651">
    <property type="entry name" value="BTB"/>
    <property type="match status" value="1"/>
</dbReference>
<reference evidence="4 5" key="1">
    <citation type="submission" date="2023-09" db="EMBL/GenBank/DDBJ databases">
        <title>Genomes of two closely related lineages of the louse Polyplax serrata with different host specificities.</title>
        <authorList>
            <person name="Martinu J."/>
            <person name="Tarabai H."/>
            <person name="Stefka J."/>
            <person name="Hypsa V."/>
        </authorList>
    </citation>
    <scope>NUCLEOTIDE SEQUENCE [LARGE SCALE GENOMIC DNA]</scope>
    <source>
        <strain evidence="4">98ZLc_SE</strain>
    </source>
</reference>
<evidence type="ECO:0000259" key="3">
    <source>
        <dbReference type="PROSITE" id="PS50097"/>
    </source>
</evidence>
<dbReference type="PANTHER" id="PTHR23110">
    <property type="entry name" value="BTB DOMAIN TRANSCRIPTION FACTOR"/>
    <property type="match status" value="1"/>
</dbReference>
<dbReference type="Gene3D" id="3.30.160.60">
    <property type="entry name" value="Classic Zinc Finger"/>
    <property type="match status" value="1"/>
</dbReference>
<dbReference type="PANTHER" id="PTHR23110:SF109">
    <property type="entry name" value="FI07618P-RELATED"/>
    <property type="match status" value="1"/>
</dbReference>
<evidence type="ECO:0000256" key="1">
    <source>
        <dbReference type="ARBA" id="ARBA00004123"/>
    </source>
</evidence>
<dbReference type="SMART" id="SM00355">
    <property type="entry name" value="ZnF_C2H2"/>
    <property type="match status" value="2"/>
</dbReference>
<protein>
    <recommendedName>
        <fullName evidence="3">BTB domain-containing protein</fullName>
    </recommendedName>
</protein>
<evidence type="ECO:0000313" key="4">
    <source>
        <dbReference type="EMBL" id="KAK6631647.1"/>
    </source>
</evidence>
<dbReference type="EMBL" id="JAWJWF010000006">
    <property type="protein sequence ID" value="KAK6631647.1"/>
    <property type="molecule type" value="Genomic_DNA"/>
</dbReference>
<keyword evidence="2" id="KW-0539">Nucleus</keyword>
<dbReference type="InterPro" id="IPR011333">
    <property type="entry name" value="SKP1/BTB/POZ_sf"/>
</dbReference>
<gene>
    <name evidence="4" type="ORF">RUM44_006176</name>
</gene>
<comment type="subcellular location">
    <subcellularLocation>
        <location evidence="1">Nucleus</location>
    </subcellularLocation>
</comment>
<dbReference type="Proteomes" id="UP001359485">
    <property type="component" value="Unassembled WGS sequence"/>
</dbReference>
<sequence length="434" mass="49100">MSYSNCQFTWLKQRETLVSLAESLLKEETFFDCQLCAEGHRFNVHRVILSCNSPVLNNILQEHSSDLPVITLEGVSSVEVAALVEFMYTGVTKIAPSYLKNFFQTARSLQLAGLTHYDSAQVNKIINETGSSAGESEVQDNYEAYSQNILKYLDQSEPGDEPQSRELTSLGENVESIFLDESSEQSTIVNSSSVIYEKYDSSFIKEDEGIESLDPNLVEGEGLSPTQATDEASTIEGSETDTPLIYNKFHGIFIKNEDDSMNDGVTTVYSISKLDDIGEKDETDMGELQEELKVTEEDENFVYVKLDNSSLVKVKESDVGKGKQTNISKNDMKFYTEKCLRVINPVEKNYLVKRPKIQSLVQKDVKTNSSAEDKKIYICLKCGNKYSHRRTLLHHIHWICEQPATYSCSLCPYRGKRKFQLKSHMKHAHLLKMS</sequence>
<organism evidence="4 5">
    <name type="scientific">Polyplax serrata</name>
    <name type="common">Common mouse louse</name>
    <dbReference type="NCBI Taxonomy" id="468196"/>
    <lineage>
        <taxon>Eukaryota</taxon>
        <taxon>Metazoa</taxon>
        <taxon>Ecdysozoa</taxon>
        <taxon>Arthropoda</taxon>
        <taxon>Hexapoda</taxon>
        <taxon>Insecta</taxon>
        <taxon>Pterygota</taxon>
        <taxon>Neoptera</taxon>
        <taxon>Paraneoptera</taxon>
        <taxon>Psocodea</taxon>
        <taxon>Troctomorpha</taxon>
        <taxon>Phthiraptera</taxon>
        <taxon>Anoplura</taxon>
        <taxon>Polyplacidae</taxon>
        <taxon>Polyplax</taxon>
    </lineage>
</organism>
<name>A0ABR1AZM6_POLSC</name>
<dbReference type="CDD" id="cd18186">
    <property type="entry name" value="BTB_POZ_ZBTB_KLHL-like"/>
    <property type="match status" value="1"/>
</dbReference>
<evidence type="ECO:0000313" key="5">
    <source>
        <dbReference type="Proteomes" id="UP001359485"/>
    </source>
</evidence>